<evidence type="ECO:0000313" key="4">
    <source>
        <dbReference type="Proteomes" id="UP001208794"/>
    </source>
</evidence>
<evidence type="ECO:0000313" key="3">
    <source>
        <dbReference type="EMBL" id="MCW7506122.1"/>
    </source>
</evidence>
<dbReference type="GO" id="GO:0004386">
    <property type="term" value="F:helicase activity"/>
    <property type="evidence" value="ECO:0007669"/>
    <property type="project" value="UniProtKB-KW"/>
</dbReference>
<feature type="domain" description="Peptidase S24/S26A/S26B/S26C" evidence="1">
    <location>
        <begin position="1111"/>
        <end position="1240"/>
    </location>
</feature>
<dbReference type="InterPro" id="IPR006935">
    <property type="entry name" value="Helicase/UvrB_N"/>
</dbReference>
<evidence type="ECO:0000259" key="1">
    <source>
        <dbReference type="Pfam" id="PF00717"/>
    </source>
</evidence>
<keyword evidence="3" id="KW-0378">Hydrolase</keyword>
<dbReference type="Gene3D" id="2.10.109.10">
    <property type="entry name" value="Umud Fragment, subunit A"/>
    <property type="match status" value="1"/>
</dbReference>
<dbReference type="Pfam" id="PF04851">
    <property type="entry name" value="ResIII"/>
    <property type="match status" value="1"/>
</dbReference>
<dbReference type="Pfam" id="PF00717">
    <property type="entry name" value="Peptidase_S24"/>
    <property type="match status" value="1"/>
</dbReference>
<keyword evidence="3" id="KW-0067">ATP-binding</keyword>
<reference evidence="3 4" key="1">
    <citation type="submission" date="2022-06" db="EMBL/GenBank/DDBJ databases">
        <title>Leptospira isolates from biofilms formed at urban environments.</title>
        <authorList>
            <person name="Ribeiro P.S."/>
            <person name="Sousa T."/>
            <person name="Carvalho N."/>
            <person name="Aburjaile F."/>
            <person name="Neves F."/>
            <person name="Oliveira D."/>
            <person name="Blanco L."/>
            <person name="Lima J."/>
            <person name="Costa F."/>
            <person name="Brenig B."/>
            <person name="Soares S."/>
            <person name="Ramos R."/>
            <person name="Goes-Neto A."/>
            <person name="Matiuzzi M."/>
            <person name="Azevedo V."/>
            <person name="Ristow P."/>
        </authorList>
    </citation>
    <scope>NUCLEOTIDE SEQUENCE [LARGE SCALE GENOMIC DNA]</scope>
    <source>
        <strain evidence="3 4">VSF14</strain>
    </source>
</reference>
<dbReference type="Gene3D" id="3.40.50.300">
    <property type="entry name" value="P-loop containing nucleotide triphosphate hydrolases"/>
    <property type="match status" value="1"/>
</dbReference>
<dbReference type="SUPFAM" id="SSF51306">
    <property type="entry name" value="LexA/Signal peptidase"/>
    <property type="match status" value="1"/>
</dbReference>
<proteinExistence type="predicted"/>
<dbReference type="InterPro" id="IPR036286">
    <property type="entry name" value="LexA/Signal_pep-like_sf"/>
</dbReference>
<feature type="domain" description="Helicase/UvrB N-terminal" evidence="2">
    <location>
        <begin position="162"/>
        <end position="306"/>
    </location>
</feature>
<keyword evidence="3" id="KW-0547">Nucleotide-binding</keyword>
<keyword evidence="3" id="KW-0347">Helicase</keyword>
<dbReference type="RefSeq" id="WP_265359680.1">
    <property type="nucleotide sequence ID" value="NZ_JAMQPR010000003.1"/>
</dbReference>
<sequence length="1249" mass="144426">MPKANANTIDKNQAELLKESKPNPFGKKLVLVHFLYSFFGAKDFRDLTKGMRDQYEVGNEDTIGERVIKILQERLLQTAPFDLDDLVGYANRIDQYTLEISAKRDHFEGWKYFQYLSLVFTEIYLDLYMKNLSDLKRRLNEFLDQFQKDFNNKDRLNPFQFEDLNVLAFWNATGSGKTLLMHIHIKQYLYYHKKYEKKDIINIMLLTPNEGLSKQHLEEFHLSGMSADFFQIEGSQGDLYKERIKILDIYKLDEVKGVKTIAVESLEGKNLILVDEGHRGSSGETWMKFRKQLAKDGFSFEYSATFGQIISRKAEHYQQYAKCILFDYSYKYFHEDGFGKEFHILNLQDAKFNEKKNTYLVACLLTFLEQKLFFKASESELEPFHIENPLMVLVGSTVIGSKTKGAEDTVSDVADLIHFLNWFLKNPKQAQKDIALVLEGKAGLVDNLGQDIFSSKFIFLRSLKNSSEEVYKSILETVFHTRLEKSQIHLVELKHSSGEIGLKVGASDFFGVINIGDVPTFMDLCEGKSLIVEKEEFGVSLFHNINSHTSSINVLIGSKKFTEGWNSWRVSCMGLLNIGRNEGAQIIQLFGRGVRLRGYNHSLKRSRFLHDLPDSLTVPEHILIGETLNIFGIHANYIQKFQEYIEEEGVVEDSKKQVITVPVKKLEGIQDLKILDLKKGTNFSKTEILVLKSPDTKFSEALQKRPIVLNWYTKIQGFASEYLDRNQKQTVYEKHHFQEWHLSFLNLNQLYFNLVEFKKNRGFHNLLIQKHSIKEILLNRDWYVLEIPEKEFSLSAENKEITWQEIALSLLQKYISRFYYFQKDDFESDKREYIKIEEYEKRKIKSGSKGNLFNEYKISINQSDVDLISYFEDLKKELEKTNFSNGSRFTPESPKIIPILLDQHLYKPILFQNQEVLVHVSPSSIIAKSELTFLEAFSSFTKNNANWFSGINVYLLRNLSRHGISLFDVANFYPDFILWIKNGKDQKIAFIDPKGLIEIPFGDAKIEFFKKVKETEERIGDKSVKLTSFIATPTKFNDLRPDKGYAGKSKAELENHNILFMEDDKSNDLFIHKLFHRILGDLIPKPTESVQIDLLPKLPDIKRLFRDVLPVYSIQAACGKFGDNQEIEDPIGYIEVSDRKLDDQMFVIKATGESMVPTISPDDYLIFRANPSGSRNGKIVLVELLSNTEPETQAKYIIKEYSSQKGTDGHNTEIILKSRNQNFSPITIKSSEGEVNQIKVIAEFISVLK</sequence>
<dbReference type="InterPro" id="IPR027417">
    <property type="entry name" value="P-loop_NTPase"/>
</dbReference>
<dbReference type="SUPFAM" id="SSF52540">
    <property type="entry name" value="P-loop containing nucleoside triphosphate hydrolases"/>
    <property type="match status" value="1"/>
</dbReference>
<protein>
    <submittedName>
        <fullName evidence="3">DEAD/DEAH box helicase family protein</fullName>
    </submittedName>
</protein>
<comment type="caution">
    <text evidence="3">The sequence shown here is derived from an EMBL/GenBank/DDBJ whole genome shotgun (WGS) entry which is preliminary data.</text>
</comment>
<dbReference type="InterPro" id="IPR039418">
    <property type="entry name" value="LexA-like"/>
</dbReference>
<dbReference type="InterPro" id="IPR015927">
    <property type="entry name" value="Peptidase_S24_S26A/B/C"/>
</dbReference>
<evidence type="ECO:0000259" key="2">
    <source>
        <dbReference type="Pfam" id="PF04851"/>
    </source>
</evidence>
<dbReference type="EMBL" id="JAMQPR010000003">
    <property type="protein sequence ID" value="MCW7506122.1"/>
    <property type="molecule type" value="Genomic_DNA"/>
</dbReference>
<name>A0ABT3MCM0_9LEPT</name>
<organism evidence="3 4">
    <name type="scientific">Leptospira paudalimensis</name>
    <dbReference type="NCBI Taxonomy" id="2950024"/>
    <lineage>
        <taxon>Bacteria</taxon>
        <taxon>Pseudomonadati</taxon>
        <taxon>Spirochaetota</taxon>
        <taxon>Spirochaetia</taxon>
        <taxon>Leptospirales</taxon>
        <taxon>Leptospiraceae</taxon>
        <taxon>Leptospira</taxon>
    </lineage>
</organism>
<accession>A0ABT3MCM0</accession>
<dbReference type="Proteomes" id="UP001208794">
    <property type="component" value="Unassembled WGS sequence"/>
</dbReference>
<gene>
    <name evidence="3" type="ORF">ND855_18455</name>
</gene>
<dbReference type="CDD" id="cd06529">
    <property type="entry name" value="S24_LexA-like"/>
    <property type="match status" value="1"/>
</dbReference>
<keyword evidence="4" id="KW-1185">Reference proteome</keyword>